<dbReference type="OrthoDB" id="2392649at2759"/>
<keyword evidence="3" id="KW-1185">Reference proteome</keyword>
<dbReference type="Pfam" id="PF07714">
    <property type="entry name" value="PK_Tyr_Ser-Thr"/>
    <property type="match status" value="1"/>
</dbReference>
<dbReference type="GO" id="GO:0007165">
    <property type="term" value="P:signal transduction"/>
    <property type="evidence" value="ECO:0007669"/>
    <property type="project" value="TreeGrafter"/>
</dbReference>
<dbReference type="PANTHER" id="PTHR23257:SF963">
    <property type="entry name" value="AT08303P"/>
    <property type="match status" value="1"/>
</dbReference>
<dbReference type="InterPro" id="IPR001245">
    <property type="entry name" value="Ser-Thr/Tyr_kinase_cat_dom"/>
</dbReference>
<gene>
    <name evidence="2" type="ORF">C1645_834449</name>
</gene>
<evidence type="ECO:0000259" key="1">
    <source>
        <dbReference type="PROSITE" id="PS50011"/>
    </source>
</evidence>
<dbReference type="PANTHER" id="PTHR23257">
    <property type="entry name" value="SERINE-THREONINE PROTEIN KINASE"/>
    <property type="match status" value="1"/>
</dbReference>
<dbReference type="AlphaFoldDB" id="A0A397SE68"/>
<organism evidence="2 3">
    <name type="scientific">Glomus cerebriforme</name>
    <dbReference type="NCBI Taxonomy" id="658196"/>
    <lineage>
        <taxon>Eukaryota</taxon>
        <taxon>Fungi</taxon>
        <taxon>Fungi incertae sedis</taxon>
        <taxon>Mucoromycota</taxon>
        <taxon>Glomeromycotina</taxon>
        <taxon>Glomeromycetes</taxon>
        <taxon>Glomerales</taxon>
        <taxon>Glomeraceae</taxon>
        <taxon>Glomus</taxon>
    </lineage>
</organism>
<proteinExistence type="predicted"/>
<keyword evidence="2" id="KW-0418">Kinase</keyword>
<feature type="domain" description="Protein kinase" evidence="1">
    <location>
        <begin position="98"/>
        <end position="394"/>
    </location>
</feature>
<dbReference type="SUPFAM" id="SSF56112">
    <property type="entry name" value="Protein kinase-like (PK-like)"/>
    <property type="match status" value="1"/>
</dbReference>
<dbReference type="GO" id="GO:0005737">
    <property type="term" value="C:cytoplasm"/>
    <property type="evidence" value="ECO:0007669"/>
    <property type="project" value="TreeGrafter"/>
</dbReference>
<protein>
    <submittedName>
        <fullName evidence="2">Kinase-like domain-containing protein</fullName>
    </submittedName>
</protein>
<keyword evidence="2" id="KW-0808">Transferase</keyword>
<dbReference type="EMBL" id="QKYT01000607">
    <property type="protein sequence ID" value="RIA83026.1"/>
    <property type="molecule type" value="Genomic_DNA"/>
</dbReference>
<name>A0A397SE68_9GLOM</name>
<dbReference type="Proteomes" id="UP000265703">
    <property type="component" value="Unassembled WGS sequence"/>
</dbReference>
<dbReference type="GO" id="GO:0004672">
    <property type="term" value="F:protein kinase activity"/>
    <property type="evidence" value="ECO:0007669"/>
    <property type="project" value="InterPro"/>
</dbReference>
<dbReference type="InterPro" id="IPR011009">
    <property type="entry name" value="Kinase-like_dom_sf"/>
</dbReference>
<dbReference type="Gene3D" id="1.10.510.10">
    <property type="entry name" value="Transferase(Phosphotransferase) domain 1"/>
    <property type="match status" value="1"/>
</dbReference>
<dbReference type="InterPro" id="IPR000719">
    <property type="entry name" value="Prot_kinase_dom"/>
</dbReference>
<comment type="caution">
    <text evidence="2">The sequence shown here is derived from an EMBL/GenBank/DDBJ whole genome shotgun (WGS) entry which is preliminary data.</text>
</comment>
<accession>A0A397SE68</accession>
<reference evidence="2 3" key="1">
    <citation type="submission" date="2018-06" db="EMBL/GenBank/DDBJ databases">
        <title>Comparative genomics reveals the genomic features of Rhizophagus irregularis, R. cerebriforme, R. diaphanum and Gigaspora rosea, and their symbiotic lifestyle signature.</title>
        <authorList>
            <person name="Morin E."/>
            <person name="San Clemente H."/>
            <person name="Chen E.C.H."/>
            <person name="De La Providencia I."/>
            <person name="Hainaut M."/>
            <person name="Kuo A."/>
            <person name="Kohler A."/>
            <person name="Murat C."/>
            <person name="Tang N."/>
            <person name="Roy S."/>
            <person name="Loubradou J."/>
            <person name="Henrissat B."/>
            <person name="Grigoriev I.V."/>
            <person name="Corradi N."/>
            <person name="Roux C."/>
            <person name="Martin F.M."/>
        </authorList>
    </citation>
    <scope>NUCLEOTIDE SEQUENCE [LARGE SCALE GENOMIC DNA]</scope>
    <source>
        <strain evidence="2 3">DAOM 227022</strain>
    </source>
</reference>
<sequence length="499" mass="58895">MNQSRECIECKQIINIGYELCQICFDLKSKEKKYGRCIECKQINMGENWCQICNSKRFQQEFNNWTSGNNDVDKFIKNIQLSAKNYYQLLEWIPYERFYKIVYVAEGGFGKVYRANWKDGYISHWDTNKHQWRRHSQNRNDFVALKSLDNSQNVKLEFLNEITLHIKVIEDKLSNNIIRCYGITQDPNTKDYMMVMKYAKLGSLRNVLVERRKRLHKDKKKLYKMNNFNLDLYFWKWRYKVRILECIAAGLYKIHRKGLIHRDLHIGNIVCFRETTCITDMGLCKPANYNELENNIYGVLAYVAPEILRGQNYTQASDIYSFGIIMYEIISELSPYHDVAHDPYLAGMICKGLRPKFNIEVPPLILHLIKSCLDANPSDRPTAKLLSNKFQLWLEDLNKYIKNIEDQVESIKVEFIKQIEEAEKINNSSSASNLTNKLHPEAIYTSRLLNFNNLPEQKNSDDYYKNYHNISSIEYSDLHRKLINEAPEFSWSSNENVSS</sequence>
<dbReference type="InterPro" id="IPR050167">
    <property type="entry name" value="Ser_Thr_protein_kinase"/>
</dbReference>
<evidence type="ECO:0000313" key="3">
    <source>
        <dbReference type="Proteomes" id="UP000265703"/>
    </source>
</evidence>
<dbReference type="PROSITE" id="PS50011">
    <property type="entry name" value="PROTEIN_KINASE_DOM"/>
    <property type="match status" value="1"/>
</dbReference>
<dbReference type="GO" id="GO:0005524">
    <property type="term" value="F:ATP binding"/>
    <property type="evidence" value="ECO:0007669"/>
    <property type="project" value="InterPro"/>
</dbReference>
<evidence type="ECO:0000313" key="2">
    <source>
        <dbReference type="EMBL" id="RIA83026.1"/>
    </source>
</evidence>